<sequence>VHTLQRGAHSAPQVIPLGQGHLVKGLGQGLARQMFHQDRLQVGVIHVTQNPGDRNALCREHLVEVDHLCQPGPVVDLRPSAITIHAQDEVGLTCLHDIHRVRGLGEQVDSVARRGWKAG</sequence>
<name>A0A382CB79_9ZZZZ</name>
<organism evidence="1">
    <name type="scientific">marine metagenome</name>
    <dbReference type="NCBI Taxonomy" id="408172"/>
    <lineage>
        <taxon>unclassified sequences</taxon>
        <taxon>metagenomes</taxon>
        <taxon>ecological metagenomes</taxon>
    </lineage>
</organism>
<accession>A0A382CB79</accession>
<gene>
    <name evidence="1" type="ORF">METZ01_LOCUS176209</name>
</gene>
<feature type="non-terminal residue" evidence="1">
    <location>
        <position position="119"/>
    </location>
</feature>
<evidence type="ECO:0000313" key="1">
    <source>
        <dbReference type="EMBL" id="SVB23355.1"/>
    </source>
</evidence>
<proteinExistence type="predicted"/>
<feature type="non-terminal residue" evidence="1">
    <location>
        <position position="1"/>
    </location>
</feature>
<protein>
    <submittedName>
        <fullName evidence="1">Uncharacterized protein</fullName>
    </submittedName>
</protein>
<reference evidence="1" key="1">
    <citation type="submission" date="2018-05" db="EMBL/GenBank/DDBJ databases">
        <authorList>
            <person name="Lanie J.A."/>
            <person name="Ng W.-L."/>
            <person name="Kazmierczak K.M."/>
            <person name="Andrzejewski T.M."/>
            <person name="Davidsen T.M."/>
            <person name="Wayne K.J."/>
            <person name="Tettelin H."/>
            <person name="Glass J.I."/>
            <person name="Rusch D."/>
            <person name="Podicherti R."/>
            <person name="Tsui H.-C.T."/>
            <person name="Winkler M.E."/>
        </authorList>
    </citation>
    <scope>NUCLEOTIDE SEQUENCE</scope>
</reference>
<dbReference type="EMBL" id="UINC01033687">
    <property type="protein sequence ID" value="SVB23355.1"/>
    <property type="molecule type" value="Genomic_DNA"/>
</dbReference>
<dbReference type="AlphaFoldDB" id="A0A382CB79"/>